<accession>A0ABT2ENQ5</accession>
<protein>
    <submittedName>
        <fullName evidence="1">Arylsulfatase A-like enzyme</fullName>
    </submittedName>
</protein>
<comment type="caution">
    <text evidence="1">The sequence shown here is derived from an EMBL/GenBank/DDBJ whole genome shotgun (WGS) entry which is preliminary data.</text>
</comment>
<gene>
    <name evidence="1" type="ORF">M2350_001989</name>
</gene>
<proteinExistence type="predicted"/>
<dbReference type="Gene3D" id="3.30.1120.10">
    <property type="match status" value="1"/>
</dbReference>
<dbReference type="InterPro" id="IPR017850">
    <property type="entry name" value="Alkaline_phosphatase_core_sf"/>
</dbReference>
<dbReference type="RefSeq" id="WP_302898655.1">
    <property type="nucleotide sequence ID" value="NZ_CP130454.1"/>
</dbReference>
<name>A0ABT2ENQ5_9BACT</name>
<evidence type="ECO:0000313" key="1">
    <source>
        <dbReference type="EMBL" id="MCS3919576.1"/>
    </source>
</evidence>
<reference evidence="1 2" key="1">
    <citation type="submission" date="2022-08" db="EMBL/GenBank/DDBJ databases">
        <title>Bacterial and archaeal communities from various locations to study Microbial Dark Matter (Phase II).</title>
        <authorList>
            <person name="Stepanauskas R."/>
        </authorList>
    </citation>
    <scope>NUCLEOTIDE SEQUENCE [LARGE SCALE GENOMIC DNA]</scope>
    <source>
        <strain evidence="1 2">PD1</strain>
    </source>
</reference>
<sequence>MSPLTVAIRDETWSYIIRPEGQPDELYNLADDPKETCNLIDEFPEEAQRLARQFGRLWFRHPVAGVKGVQGRYELL</sequence>
<evidence type="ECO:0000313" key="2">
    <source>
        <dbReference type="Proteomes" id="UP001204798"/>
    </source>
</evidence>
<organism evidence="1 2">
    <name type="scientific">Candidatus Fervidibacter sacchari</name>
    <dbReference type="NCBI Taxonomy" id="1448929"/>
    <lineage>
        <taxon>Bacteria</taxon>
        <taxon>Candidatus Fervidibacterota</taxon>
        <taxon>Candidatus Fervidibacter</taxon>
    </lineage>
</organism>
<dbReference type="Proteomes" id="UP001204798">
    <property type="component" value="Unassembled WGS sequence"/>
</dbReference>
<dbReference type="EMBL" id="JANUCP010000003">
    <property type="protein sequence ID" value="MCS3919576.1"/>
    <property type="molecule type" value="Genomic_DNA"/>
</dbReference>
<dbReference type="SUPFAM" id="SSF53649">
    <property type="entry name" value="Alkaline phosphatase-like"/>
    <property type="match status" value="1"/>
</dbReference>
<keyword evidence="2" id="KW-1185">Reference proteome</keyword>